<dbReference type="PANTHER" id="PTHR23163">
    <property type="entry name" value="RING FINGER PROTEIN-RELATED"/>
    <property type="match status" value="1"/>
</dbReference>
<evidence type="ECO:0000256" key="6">
    <source>
        <dbReference type="RuleBase" id="RU365038"/>
    </source>
</evidence>
<comment type="caution">
    <text evidence="7">The sequence shown here is derived from an EMBL/GenBank/DDBJ whole genome shotgun (WGS) entry which is preliminary data.</text>
</comment>
<dbReference type="Proteomes" id="UP001151760">
    <property type="component" value="Unassembled WGS sequence"/>
</dbReference>
<keyword evidence="6" id="KW-0156">Chromatin regulator</keyword>
<dbReference type="EC" id="2.3.2.27" evidence="6"/>
<keyword evidence="6" id="KW-0833">Ubl conjugation pathway</keyword>
<dbReference type="InterPro" id="IPR013956">
    <property type="entry name" value="E3_ubiquit_lig_Bre1"/>
</dbReference>
<comment type="similarity">
    <text evidence="6">Belongs to the BRE1 family.</text>
</comment>
<keyword evidence="2 6" id="KW-0479">Metal-binding</keyword>
<evidence type="ECO:0000256" key="4">
    <source>
        <dbReference type="ARBA" id="ARBA00022833"/>
    </source>
</evidence>
<evidence type="ECO:0000256" key="3">
    <source>
        <dbReference type="ARBA" id="ARBA00022771"/>
    </source>
</evidence>
<keyword evidence="6" id="KW-0808">Transferase</keyword>
<evidence type="ECO:0000313" key="7">
    <source>
        <dbReference type="EMBL" id="GJT73735.1"/>
    </source>
</evidence>
<organism evidence="7 8">
    <name type="scientific">Tanacetum coccineum</name>
    <dbReference type="NCBI Taxonomy" id="301880"/>
    <lineage>
        <taxon>Eukaryota</taxon>
        <taxon>Viridiplantae</taxon>
        <taxon>Streptophyta</taxon>
        <taxon>Embryophyta</taxon>
        <taxon>Tracheophyta</taxon>
        <taxon>Spermatophyta</taxon>
        <taxon>Magnoliopsida</taxon>
        <taxon>eudicotyledons</taxon>
        <taxon>Gunneridae</taxon>
        <taxon>Pentapetalae</taxon>
        <taxon>asterids</taxon>
        <taxon>campanulids</taxon>
        <taxon>Asterales</taxon>
        <taxon>Asteraceae</taxon>
        <taxon>Asteroideae</taxon>
        <taxon>Anthemideae</taxon>
        <taxon>Anthemidinae</taxon>
        <taxon>Tanacetum</taxon>
    </lineage>
</organism>
<gene>
    <name evidence="7" type="ORF">Tco_1033021</name>
</gene>
<dbReference type="PANTHER" id="PTHR23163:SF8">
    <property type="entry name" value="E3 UBIQUITIN-PROTEIN LIGASE BRE1-LIKE 2"/>
    <property type="match status" value="1"/>
</dbReference>
<keyword evidence="6" id="KW-0175">Coiled coil</keyword>
<evidence type="ECO:0000256" key="5">
    <source>
        <dbReference type="ARBA" id="ARBA00023242"/>
    </source>
</evidence>
<evidence type="ECO:0000256" key="1">
    <source>
        <dbReference type="ARBA" id="ARBA00004123"/>
    </source>
</evidence>
<proteinExistence type="inferred from homology"/>
<evidence type="ECO:0000313" key="8">
    <source>
        <dbReference type="Proteomes" id="UP001151760"/>
    </source>
</evidence>
<comment type="subcellular location">
    <subcellularLocation>
        <location evidence="1 6">Nucleus</location>
    </subcellularLocation>
</comment>
<evidence type="ECO:0000256" key="2">
    <source>
        <dbReference type="ARBA" id="ARBA00022723"/>
    </source>
</evidence>
<dbReference type="EMBL" id="BQNB010018378">
    <property type="protein sequence ID" value="GJT73735.1"/>
    <property type="molecule type" value="Genomic_DNA"/>
</dbReference>
<sequence>MLNGGVVYWKSAKQSTIVMSSIEVEYIVVAEASMEVVWMSKFIDGLGNVMPTNKEPIEMLEVQKQELPDMEDIIKQLKQGQTSYDDALIAMNRLWSRLGDDLILLGARAGAGQSALEALQRAYSSRDSVPSCPTEEIFLCRLLKSDSIKKDGSEESLAYIKELVALRHSSTLELMKLIEDMIQILVAKIESNGQSMNDNLSIECDLEDSMAKLEESRRKLGSLKMQKDKLPDVQPPVPFAVNGSVSPESTVDKTIGLRDLNASIEEAKKVTSYHLSQFQETQEDNSTLSK</sequence>
<comment type="catalytic activity">
    <reaction evidence="6">
        <text>S-ubiquitinyl-[E2 ubiquitin-conjugating enzyme]-L-cysteine + [acceptor protein]-L-lysine = [E2 ubiquitin-conjugating enzyme]-L-cysteine + N(6)-ubiquitinyl-[acceptor protein]-L-lysine.</text>
        <dbReference type="EC" id="2.3.2.27"/>
    </reaction>
</comment>
<reference evidence="7" key="1">
    <citation type="journal article" date="2022" name="Int. J. Mol. Sci.">
        <title>Draft Genome of Tanacetum Coccineum: Genomic Comparison of Closely Related Tanacetum-Family Plants.</title>
        <authorList>
            <person name="Yamashiro T."/>
            <person name="Shiraishi A."/>
            <person name="Nakayama K."/>
            <person name="Satake H."/>
        </authorList>
    </citation>
    <scope>NUCLEOTIDE SEQUENCE</scope>
</reference>
<keyword evidence="3 6" id="KW-0863">Zinc-finger</keyword>
<keyword evidence="8" id="KW-1185">Reference proteome</keyword>
<keyword evidence="5 6" id="KW-0539">Nucleus</keyword>
<protein>
    <recommendedName>
        <fullName evidence="6">E3 ubiquitin protein ligase</fullName>
        <ecNumber evidence="6">2.3.2.27</ecNumber>
    </recommendedName>
</protein>
<reference evidence="7" key="2">
    <citation type="submission" date="2022-01" db="EMBL/GenBank/DDBJ databases">
        <authorList>
            <person name="Yamashiro T."/>
            <person name="Shiraishi A."/>
            <person name="Satake H."/>
            <person name="Nakayama K."/>
        </authorList>
    </citation>
    <scope>NUCLEOTIDE SEQUENCE</scope>
</reference>
<keyword evidence="4 6" id="KW-0862">Zinc</keyword>
<comment type="pathway">
    <text evidence="6">Protein modification; protein ubiquitination.</text>
</comment>
<name>A0ABQ5GE27_9ASTR</name>
<accession>A0ABQ5GE27</accession>